<name>A0A8S1SDH6_9CILI</name>
<dbReference type="Proteomes" id="UP000689195">
    <property type="component" value="Unassembled WGS sequence"/>
</dbReference>
<sequence length="50" mass="6063">MLVKIKKYYQLNIKGLLDRQLDELGSMKEQPKNDFFVYPQIHNKRQIKIV</sequence>
<dbReference type="AlphaFoldDB" id="A0A8S1SDH6"/>
<protein>
    <submittedName>
        <fullName evidence="1">Uncharacterized protein</fullName>
    </submittedName>
</protein>
<accession>A0A8S1SDH6</accession>
<comment type="caution">
    <text evidence="1">The sequence shown here is derived from an EMBL/GenBank/DDBJ whole genome shotgun (WGS) entry which is preliminary data.</text>
</comment>
<evidence type="ECO:0000313" key="2">
    <source>
        <dbReference type="Proteomes" id="UP000689195"/>
    </source>
</evidence>
<organism evidence="1 2">
    <name type="scientific">Paramecium pentaurelia</name>
    <dbReference type="NCBI Taxonomy" id="43138"/>
    <lineage>
        <taxon>Eukaryota</taxon>
        <taxon>Sar</taxon>
        <taxon>Alveolata</taxon>
        <taxon>Ciliophora</taxon>
        <taxon>Intramacronucleata</taxon>
        <taxon>Oligohymenophorea</taxon>
        <taxon>Peniculida</taxon>
        <taxon>Parameciidae</taxon>
        <taxon>Paramecium</taxon>
    </lineage>
</organism>
<proteinExistence type="predicted"/>
<gene>
    <name evidence="1" type="ORF">PPENT_87.1.T0060413</name>
</gene>
<dbReference type="EMBL" id="CAJJDO010000006">
    <property type="protein sequence ID" value="CAD8138026.1"/>
    <property type="molecule type" value="Genomic_DNA"/>
</dbReference>
<reference evidence="1" key="1">
    <citation type="submission" date="2021-01" db="EMBL/GenBank/DDBJ databases">
        <authorList>
            <consortium name="Genoscope - CEA"/>
            <person name="William W."/>
        </authorList>
    </citation>
    <scope>NUCLEOTIDE SEQUENCE</scope>
</reference>
<evidence type="ECO:0000313" key="1">
    <source>
        <dbReference type="EMBL" id="CAD8138026.1"/>
    </source>
</evidence>
<keyword evidence="2" id="KW-1185">Reference proteome</keyword>